<evidence type="ECO:0000313" key="1">
    <source>
        <dbReference type="EMBL" id="TDL21337.1"/>
    </source>
</evidence>
<dbReference type="Proteomes" id="UP000294933">
    <property type="component" value="Unassembled WGS sequence"/>
</dbReference>
<organism evidence="1 2">
    <name type="scientific">Rickenella mellea</name>
    <dbReference type="NCBI Taxonomy" id="50990"/>
    <lineage>
        <taxon>Eukaryota</taxon>
        <taxon>Fungi</taxon>
        <taxon>Dikarya</taxon>
        <taxon>Basidiomycota</taxon>
        <taxon>Agaricomycotina</taxon>
        <taxon>Agaricomycetes</taxon>
        <taxon>Hymenochaetales</taxon>
        <taxon>Rickenellaceae</taxon>
        <taxon>Rickenella</taxon>
    </lineage>
</organism>
<keyword evidence="2" id="KW-1185">Reference proteome</keyword>
<accession>A0A4Y7Q115</accession>
<dbReference type="AlphaFoldDB" id="A0A4Y7Q115"/>
<evidence type="ECO:0000313" key="2">
    <source>
        <dbReference type="Proteomes" id="UP000294933"/>
    </source>
</evidence>
<name>A0A4Y7Q115_9AGAM</name>
<dbReference type="EMBL" id="ML170181">
    <property type="protein sequence ID" value="TDL21337.1"/>
    <property type="molecule type" value="Genomic_DNA"/>
</dbReference>
<sequence>MARKLGLIRVAAVSTTTALRSLLDAFSLPFGDPSNRKRKSLMDNCKFCPQVPSCPLRCIGATRRNHRDTPRPGASQA</sequence>
<dbReference type="VEuPathDB" id="FungiDB:BD410DRAFT_789764"/>
<protein>
    <submittedName>
        <fullName evidence="1">Uncharacterized protein</fullName>
    </submittedName>
</protein>
<reference evidence="1 2" key="1">
    <citation type="submission" date="2018-06" db="EMBL/GenBank/DDBJ databases">
        <title>A transcriptomic atlas of mushroom development highlights an independent origin of complex multicellularity.</title>
        <authorList>
            <consortium name="DOE Joint Genome Institute"/>
            <person name="Krizsan K."/>
            <person name="Almasi E."/>
            <person name="Merenyi Z."/>
            <person name="Sahu N."/>
            <person name="Viragh M."/>
            <person name="Koszo T."/>
            <person name="Mondo S."/>
            <person name="Kiss B."/>
            <person name="Balint B."/>
            <person name="Kues U."/>
            <person name="Barry K."/>
            <person name="Hegedus J.C."/>
            <person name="Henrissat B."/>
            <person name="Johnson J."/>
            <person name="Lipzen A."/>
            <person name="Ohm R."/>
            <person name="Nagy I."/>
            <person name="Pangilinan J."/>
            <person name="Yan J."/>
            <person name="Xiong Y."/>
            <person name="Grigoriev I.V."/>
            <person name="Hibbett D.S."/>
            <person name="Nagy L.G."/>
        </authorList>
    </citation>
    <scope>NUCLEOTIDE SEQUENCE [LARGE SCALE GENOMIC DNA]</scope>
    <source>
        <strain evidence="1 2">SZMC22713</strain>
    </source>
</reference>
<gene>
    <name evidence="1" type="ORF">BD410DRAFT_789764</name>
</gene>
<proteinExistence type="predicted"/>